<accession>A0ABN2MJE9</accession>
<dbReference type="EMBL" id="BAAAQK010000001">
    <property type="protein sequence ID" value="GAA1829462.1"/>
    <property type="molecule type" value="Genomic_DNA"/>
</dbReference>
<dbReference type="RefSeq" id="WP_344411775.1">
    <property type="nucleotide sequence ID" value="NZ_BAAAQK010000001.1"/>
</dbReference>
<reference evidence="1 2" key="1">
    <citation type="journal article" date="2019" name="Int. J. Syst. Evol. Microbiol.">
        <title>The Global Catalogue of Microorganisms (GCM) 10K type strain sequencing project: providing services to taxonomists for standard genome sequencing and annotation.</title>
        <authorList>
            <consortium name="The Broad Institute Genomics Platform"/>
            <consortium name="The Broad Institute Genome Sequencing Center for Infectious Disease"/>
            <person name="Wu L."/>
            <person name="Ma J."/>
        </authorList>
    </citation>
    <scope>NUCLEOTIDE SEQUENCE [LARGE SCALE GENOMIC DNA]</scope>
    <source>
        <strain evidence="1 2">JCM 16009</strain>
    </source>
</reference>
<evidence type="ECO:0000313" key="2">
    <source>
        <dbReference type="Proteomes" id="UP001500449"/>
    </source>
</evidence>
<keyword evidence="2" id="KW-1185">Reference proteome</keyword>
<sequence length="44" mass="4714">MSAVVDLHEDRRDALLLIKVLDLGYADEAEVGGCAIATTRSRVA</sequence>
<name>A0ABN2MJE9_9PSEU</name>
<protein>
    <submittedName>
        <fullName evidence="1">Uncharacterized protein</fullName>
    </submittedName>
</protein>
<gene>
    <name evidence="1" type="ORF">GCM10009836_04170</name>
</gene>
<comment type="caution">
    <text evidence="1">The sequence shown here is derived from an EMBL/GenBank/DDBJ whole genome shotgun (WGS) entry which is preliminary data.</text>
</comment>
<proteinExistence type="predicted"/>
<dbReference type="InterPro" id="IPR036388">
    <property type="entry name" value="WH-like_DNA-bd_sf"/>
</dbReference>
<dbReference type="Gene3D" id="1.10.10.10">
    <property type="entry name" value="Winged helix-like DNA-binding domain superfamily/Winged helix DNA-binding domain"/>
    <property type="match status" value="1"/>
</dbReference>
<evidence type="ECO:0000313" key="1">
    <source>
        <dbReference type="EMBL" id="GAA1829462.1"/>
    </source>
</evidence>
<organism evidence="1 2">
    <name type="scientific">Pseudonocardia ailaonensis</name>
    <dbReference type="NCBI Taxonomy" id="367279"/>
    <lineage>
        <taxon>Bacteria</taxon>
        <taxon>Bacillati</taxon>
        <taxon>Actinomycetota</taxon>
        <taxon>Actinomycetes</taxon>
        <taxon>Pseudonocardiales</taxon>
        <taxon>Pseudonocardiaceae</taxon>
        <taxon>Pseudonocardia</taxon>
    </lineage>
</organism>
<dbReference type="Proteomes" id="UP001500449">
    <property type="component" value="Unassembled WGS sequence"/>
</dbReference>